<reference evidence="2 3" key="1">
    <citation type="journal article" date="2018" name="J. Microbiol.">
        <title>Salicibibacter kimchii gen. nov., sp. nov., a moderately halophilic and alkalitolerant bacterium in the family Bacillaceae, isolated from kimchi.</title>
        <authorList>
            <person name="Jang J.Y."/>
            <person name="Oh Y.J."/>
            <person name="Lim S.K."/>
            <person name="Park H.K."/>
            <person name="Lee C."/>
            <person name="Kim J.Y."/>
            <person name="Lee M.A."/>
            <person name="Choi H.J."/>
        </authorList>
    </citation>
    <scope>NUCLEOTIDE SEQUENCE [LARGE SCALE GENOMIC DNA]</scope>
    <source>
        <strain evidence="2 3">NKC1-1</strain>
    </source>
</reference>
<dbReference type="Pfam" id="PF12784">
    <property type="entry name" value="PDDEXK_2"/>
    <property type="match status" value="1"/>
</dbReference>
<proteinExistence type="predicted"/>
<gene>
    <name evidence="2" type="ORF">DT065_03865</name>
</gene>
<sequence>MKRNDRRMKMRPKLLKRLSLDRLMDLKVDYAFKQLFGSEKNKEITVVFLNAVLQRNEHHRIKEISFANVEKSADYEEDKESRLDIVAVTDANEWINIEIQFTNKYDMVKRSLYYWSGLYQKQLTRRMSYTRLQPVIAINIMNFDLFKEMGRFHTSYRLYEDHDKTLLTDVMEFHFLEMPKLLRDWKENKLDPWNDTLARWLLLLGIVDHRKNKVYEDIYKELEEIAMEDENLRNAFQDWETLSASQEEWLAYEGRLKRVLDDESARIDMENLEKEARKARQEGEKARQEGEKEGRQEGRQLGRQEEVVESTIMFLKVKFPEYSMDAVSEKMKAIENLESLKKLQQELAQAKTWTEVEELLEM</sequence>
<evidence type="ECO:0000313" key="2">
    <source>
        <dbReference type="EMBL" id="AXF57852.1"/>
    </source>
</evidence>
<accession>A0A345C3S1</accession>
<dbReference type="EMBL" id="CP031092">
    <property type="protein sequence ID" value="AXF57852.1"/>
    <property type="molecule type" value="Genomic_DNA"/>
</dbReference>
<dbReference type="PANTHER" id="PTHR41317:SF1">
    <property type="entry name" value="PD-(D_E)XK NUCLEASE FAMILY TRANSPOSASE"/>
    <property type="match status" value="1"/>
</dbReference>
<dbReference type="NCBIfam" id="TIGR01784">
    <property type="entry name" value="T_den_put_tspse"/>
    <property type="match status" value="1"/>
</dbReference>
<dbReference type="KEGG" id="rue:DT065_03865"/>
<evidence type="ECO:0000256" key="1">
    <source>
        <dbReference type="SAM" id="MobiDB-lite"/>
    </source>
</evidence>
<evidence type="ECO:0000313" key="3">
    <source>
        <dbReference type="Proteomes" id="UP000252100"/>
    </source>
</evidence>
<dbReference type="PANTHER" id="PTHR41317">
    <property type="entry name" value="PD-(D_E)XK NUCLEASE FAMILY TRANSPOSASE"/>
    <property type="match status" value="1"/>
</dbReference>
<organism evidence="2 3">
    <name type="scientific">Salicibibacter kimchii</name>
    <dbReference type="NCBI Taxonomy" id="2099786"/>
    <lineage>
        <taxon>Bacteria</taxon>
        <taxon>Bacillati</taxon>
        <taxon>Bacillota</taxon>
        <taxon>Bacilli</taxon>
        <taxon>Bacillales</taxon>
        <taxon>Bacillaceae</taxon>
        <taxon>Salicibibacter</taxon>
    </lineage>
</organism>
<protein>
    <submittedName>
        <fullName evidence="2">Rpn family recombination-promoting nuclease/putative transposase</fullName>
    </submittedName>
</protein>
<dbReference type="OrthoDB" id="1097360at2"/>
<dbReference type="Proteomes" id="UP000252100">
    <property type="component" value="Chromosome"/>
</dbReference>
<dbReference type="AlphaFoldDB" id="A0A345C3S1"/>
<keyword evidence="3" id="KW-1185">Reference proteome</keyword>
<feature type="region of interest" description="Disordered" evidence="1">
    <location>
        <begin position="274"/>
        <end position="303"/>
    </location>
</feature>
<name>A0A345C3S1_9BACI</name>
<dbReference type="InterPro" id="IPR010106">
    <property type="entry name" value="RpnA"/>
</dbReference>